<dbReference type="AlphaFoldDB" id="A0A9D2NVV8"/>
<proteinExistence type="predicted"/>
<gene>
    <name evidence="1" type="ORF">H9757_05430</name>
</gene>
<dbReference type="Proteomes" id="UP000823894">
    <property type="component" value="Unassembled WGS sequence"/>
</dbReference>
<comment type="caution">
    <text evidence="1">The sequence shown here is derived from an EMBL/GenBank/DDBJ whole genome shotgun (WGS) entry which is preliminary data.</text>
</comment>
<sequence>PLEGRFDRQQKLEYTKAANACGKEWAARMMETYQTRSPRELARKMGMKILTPDTPAGGGQVIFAQFVQPDEITVYMDCIRKASRLAEESGCVLLEKDRLFNVLLAHELFHAVEEQHADEIYTRTEKVELWRKPFSNRSSIACLSEMAAMAFARELLGLDCSPYMLDVLLVYAYDKEAAWGLYEEIGELIC</sequence>
<evidence type="ECO:0000313" key="2">
    <source>
        <dbReference type="Proteomes" id="UP000823894"/>
    </source>
</evidence>
<feature type="non-terminal residue" evidence="1">
    <location>
        <position position="1"/>
    </location>
</feature>
<protein>
    <submittedName>
        <fullName evidence="1">Uncharacterized protein</fullName>
    </submittedName>
</protein>
<accession>A0A9D2NVV8</accession>
<dbReference type="EMBL" id="DWWK01000079">
    <property type="protein sequence ID" value="HJC38486.1"/>
    <property type="molecule type" value="Genomic_DNA"/>
</dbReference>
<reference evidence="1" key="1">
    <citation type="journal article" date="2021" name="PeerJ">
        <title>Extensive microbial diversity within the chicken gut microbiome revealed by metagenomics and culture.</title>
        <authorList>
            <person name="Gilroy R."/>
            <person name="Ravi A."/>
            <person name="Getino M."/>
            <person name="Pursley I."/>
            <person name="Horton D.L."/>
            <person name="Alikhan N.F."/>
            <person name="Baker D."/>
            <person name="Gharbi K."/>
            <person name="Hall N."/>
            <person name="Watson M."/>
            <person name="Adriaenssens E.M."/>
            <person name="Foster-Nyarko E."/>
            <person name="Jarju S."/>
            <person name="Secka A."/>
            <person name="Antonio M."/>
            <person name="Oren A."/>
            <person name="Chaudhuri R.R."/>
            <person name="La Ragione R."/>
            <person name="Hildebrand F."/>
            <person name="Pallen M.J."/>
        </authorList>
    </citation>
    <scope>NUCLEOTIDE SEQUENCE</scope>
    <source>
        <strain evidence="1">ChiGjej1B1-1692</strain>
    </source>
</reference>
<organism evidence="1 2">
    <name type="scientific">Candidatus Mediterraneibacter faecigallinarum</name>
    <dbReference type="NCBI Taxonomy" id="2838669"/>
    <lineage>
        <taxon>Bacteria</taxon>
        <taxon>Bacillati</taxon>
        <taxon>Bacillota</taxon>
        <taxon>Clostridia</taxon>
        <taxon>Lachnospirales</taxon>
        <taxon>Lachnospiraceae</taxon>
        <taxon>Mediterraneibacter</taxon>
    </lineage>
</organism>
<name>A0A9D2NVV8_9FIRM</name>
<evidence type="ECO:0000313" key="1">
    <source>
        <dbReference type="EMBL" id="HJC38486.1"/>
    </source>
</evidence>
<reference evidence="1" key="2">
    <citation type="submission" date="2021-04" db="EMBL/GenBank/DDBJ databases">
        <authorList>
            <person name="Gilroy R."/>
        </authorList>
    </citation>
    <scope>NUCLEOTIDE SEQUENCE</scope>
    <source>
        <strain evidence="1">ChiGjej1B1-1692</strain>
    </source>
</reference>